<protein>
    <submittedName>
        <fullName evidence="1">Uncharacterized protein</fullName>
    </submittedName>
</protein>
<dbReference type="RefSeq" id="WP_063382865.1">
    <property type="nucleotide sequence ID" value="NZ_AUXX01000047.1"/>
</dbReference>
<dbReference type="EMBL" id="AUXX01000047">
    <property type="protein sequence ID" value="KZN60845.1"/>
    <property type="molecule type" value="Genomic_DNA"/>
</dbReference>
<gene>
    <name evidence="1" type="ORF">N478_25915</name>
</gene>
<dbReference type="PATRIC" id="fig|1365257.3.peg.4705"/>
<organism evidence="1 2">
    <name type="scientific">Pseudoalteromonas luteoviolacea S4060-1</name>
    <dbReference type="NCBI Taxonomy" id="1365257"/>
    <lineage>
        <taxon>Bacteria</taxon>
        <taxon>Pseudomonadati</taxon>
        <taxon>Pseudomonadota</taxon>
        <taxon>Gammaproteobacteria</taxon>
        <taxon>Alteromonadales</taxon>
        <taxon>Pseudoalteromonadaceae</taxon>
        <taxon>Pseudoalteromonas</taxon>
    </lineage>
</organism>
<evidence type="ECO:0000313" key="2">
    <source>
        <dbReference type="Proteomes" id="UP000076661"/>
    </source>
</evidence>
<proteinExistence type="predicted"/>
<evidence type="ECO:0000313" key="1">
    <source>
        <dbReference type="EMBL" id="KZN60845.1"/>
    </source>
</evidence>
<comment type="caution">
    <text evidence="1">The sequence shown here is derived from an EMBL/GenBank/DDBJ whole genome shotgun (WGS) entry which is preliminary data.</text>
</comment>
<accession>A0A167JAT1</accession>
<dbReference type="Proteomes" id="UP000076661">
    <property type="component" value="Unassembled WGS sequence"/>
</dbReference>
<dbReference type="AlphaFoldDB" id="A0A167JAT1"/>
<name>A0A167JAT1_9GAMM</name>
<reference evidence="1 2" key="1">
    <citation type="submission" date="2013-07" db="EMBL/GenBank/DDBJ databases">
        <title>Comparative Genomic and Metabolomic Analysis of Twelve Strains of Pseudoalteromonas luteoviolacea.</title>
        <authorList>
            <person name="Vynne N.G."/>
            <person name="Mansson M."/>
            <person name="Gram L."/>
        </authorList>
    </citation>
    <scope>NUCLEOTIDE SEQUENCE [LARGE SCALE GENOMIC DNA]</scope>
    <source>
        <strain evidence="1 2">S4060-1</strain>
    </source>
</reference>
<sequence length="115" mass="12496">MKTLVIIANIAIGAFFLGSNLAYAWDSQITGKVGRIEVHSPKSSAKNITLSIVGETRMCTLPTNNETAYIQKSSTPDTYQAMLSVLLTAKATGNNVRLYINHGTEGCQIHRIDLI</sequence>